<evidence type="ECO:0000313" key="3">
    <source>
        <dbReference type="Proteomes" id="UP000248783"/>
    </source>
</evidence>
<accession>A0A2W5WUG8</accession>
<comment type="caution">
    <text evidence="2">The sequence shown here is derived from an EMBL/GenBank/DDBJ whole genome shotgun (WGS) entry which is preliminary data.</text>
</comment>
<proteinExistence type="predicted"/>
<protein>
    <submittedName>
        <fullName evidence="2">Pilus assembly protein</fullName>
    </submittedName>
</protein>
<keyword evidence="1" id="KW-0812">Transmembrane</keyword>
<keyword evidence="1" id="KW-1133">Transmembrane helix</keyword>
<keyword evidence="1" id="KW-0472">Membrane</keyword>
<sequence>MSVQDEPPQQQGDGERGSAVVEFIGTAVLLLIPLIYLVLVAGRLQAGAFAAEGAAREAARAMVTASSTGQGLARAHTATAIAFADQGFDRGAAHEPGVLTFECSADPCLTPDASVGVRVRLEVPLPFVPSGLRGWVPLAVPVEAGHVAVVDRYADVGG</sequence>
<evidence type="ECO:0000256" key="1">
    <source>
        <dbReference type="SAM" id="Phobius"/>
    </source>
</evidence>
<dbReference type="AlphaFoldDB" id="A0A2W5WUG8"/>
<dbReference type="EMBL" id="QKWH01000001">
    <property type="protein sequence ID" value="PZR55129.1"/>
    <property type="molecule type" value="Genomic_DNA"/>
</dbReference>
<feature type="transmembrane region" description="Helical" evidence="1">
    <location>
        <begin position="20"/>
        <end position="39"/>
    </location>
</feature>
<evidence type="ECO:0000313" key="2">
    <source>
        <dbReference type="EMBL" id="PZR55129.1"/>
    </source>
</evidence>
<organism evidence="2 3">
    <name type="scientific">Xylanimonas oleitrophica</name>
    <dbReference type="NCBI Taxonomy" id="2607479"/>
    <lineage>
        <taxon>Bacteria</taxon>
        <taxon>Bacillati</taxon>
        <taxon>Actinomycetota</taxon>
        <taxon>Actinomycetes</taxon>
        <taxon>Micrococcales</taxon>
        <taxon>Promicromonosporaceae</taxon>
        <taxon>Xylanimonas</taxon>
    </lineage>
</organism>
<name>A0A2W5WUG8_9MICO</name>
<reference evidence="2 3" key="1">
    <citation type="submission" date="2018-06" db="EMBL/GenBank/DDBJ databases">
        <title>Whole genome sequencing of a novel hydrocarbon degrading bacterial strain, PW21 isolated from oil contaminated produced water sample.</title>
        <authorList>
            <person name="Nagkirti P."/>
            <person name="Shaikh A."/>
            <person name="Gowdaman V."/>
            <person name="Engineer A.E."/>
            <person name="Dagar S."/>
            <person name="Dhakephalkar P.K."/>
        </authorList>
    </citation>
    <scope>NUCLEOTIDE SEQUENCE [LARGE SCALE GENOMIC DNA]</scope>
    <source>
        <strain evidence="2 3">PW21</strain>
    </source>
</reference>
<gene>
    <name evidence="2" type="ORF">DNL40_01740</name>
</gene>
<keyword evidence="3" id="KW-1185">Reference proteome</keyword>
<dbReference type="Proteomes" id="UP000248783">
    <property type="component" value="Unassembled WGS sequence"/>
</dbReference>